<comment type="caution">
    <text evidence="1">The sequence shown here is derived from an EMBL/GenBank/DDBJ whole genome shotgun (WGS) entry which is preliminary data.</text>
</comment>
<keyword evidence="2" id="KW-1185">Reference proteome</keyword>
<accession>A0ACC1DGH5</accession>
<organism evidence="1 2">
    <name type="scientific">Dendrolimus kikuchii</name>
    <dbReference type="NCBI Taxonomy" id="765133"/>
    <lineage>
        <taxon>Eukaryota</taxon>
        <taxon>Metazoa</taxon>
        <taxon>Ecdysozoa</taxon>
        <taxon>Arthropoda</taxon>
        <taxon>Hexapoda</taxon>
        <taxon>Insecta</taxon>
        <taxon>Pterygota</taxon>
        <taxon>Neoptera</taxon>
        <taxon>Endopterygota</taxon>
        <taxon>Lepidoptera</taxon>
        <taxon>Glossata</taxon>
        <taxon>Ditrysia</taxon>
        <taxon>Bombycoidea</taxon>
        <taxon>Lasiocampidae</taxon>
        <taxon>Dendrolimus</taxon>
    </lineage>
</organism>
<name>A0ACC1DGH5_9NEOP</name>
<reference evidence="1 2" key="1">
    <citation type="journal article" date="2021" name="Front. Genet.">
        <title>Chromosome-Level Genome Assembly Reveals Significant Gene Expansion in the Toll and IMD Signaling Pathways of Dendrolimus kikuchii.</title>
        <authorList>
            <person name="Zhou J."/>
            <person name="Wu P."/>
            <person name="Xiong Z."/>
            <person name="Liu N."/>
            <person name="Zhao N."/>
            <person name="Ji M."/>
            <person name="Qiu Y."/>
            <person name="Yang B."/>
        </authorList>
    </citation>
    <scope>NUCLEOTIDE SEQUENCE [LARGE SCALE GENOMIC DNA]</scope>
    <source>
        <strain evidence="1">Ann1</strain>
    </source>
</reference>
<proteinExistence type="predicted"/>
<gene>
    <name evidence="1" type="ORF">K1T71_001029</name>
</gene>
<dbReference type="Proteomes" id="UP000824533">
    <property type="component" value="Linkage Group LG02"/>
</dbReference>
<protein>
    <submittedName>
        <fullName evidence="1">Uncharacterized protein</fullName>
    </submittedName>
</protein>
<evidence type="ECO:0000313" key="2">
    <source>
        <dbReference type="Proteomes" id="UP000824533"/>
    </source>
</evidence>
<dbReference type="EMBL" id="CM034388">
    <property type="protein sequence ID" value="KAJ0183053.1"/>
    <property type="molecule type" value="Genomic_DNA"/>
</dbReference>
<evidence type="ECO:0000313" key="1">
    <source>
        <dbReference type="EMBL" id="KAJ0183053.1"/>
    </source>
</evidence>
<sequence length="336" mass="37786">MKTLALLLGVVAVANAVSYYDLVKEEWIGFKMEYGKQYDSAIEDKFRMKIFVKNKHTIAKHNQRYLKGLTTYSLKMNKYGDMLHDEFTYLMSGFNKSAKYEGYDSEGVTFVSPAHVTFSDSVDWRKDGGVTPVKDQGIACKSCWAFSSTGALEGQHFRKSGKLMSLSEQNLIDCSVEYENNGCRSGYMIYAFNYIKANGGINTEETYPYEGHDATCRYNASNSVNDVKGFVRIPEEDEQKLMQAVATVGPVSVAIDSTPESFKFYSTGVYYEHYCAPEFVDHAMLVVGYGTDEKGGDYWLVKNSWGATWGDHGYIKMARNRDNNCGIASFASYPLV</sequence>